<reference evidence="3 4" key="1">
    <citation type="journal article" date="2013" name="Front. Microbiol.">
        <title>Comparative genomic analyses of the cyanobacterium, Lyngbya aestuarii BL J, a powerful hydrogen producer.</title>
        <authorList>
            <person name="Kothari A."/>
            <person name="Vaughn M."/>
            <person name="Garcia-Pichel F."/>
        </authorList>
    </citation>
    <scope>NUCLEOTIDE SEQUENCE [LARGE SCALE GENOMIC DNA]</scope>
    <source>
        <strain evidence="3 4">BL J</strain>
    </source>
</reference>
<dbReference type="Proteomes" id="UP000017127">
    <property type="component" value="Unassembled WGS sequence"/>
</dbReference>
<dbReference type="GO" id="GO:0016787">
    <property type="term" value="F:hydrolase activity"/>
    <property type="evidence" value="ECO:0007669"/>
    <property type="project" value="UniProtKB-KW"/>
</dbReference>
<dbReference type="Pfam" id="PF09374">
    <property type="entry name" value="PG_binding_3"/>
    <property type="match status" value="1"/>
</dbReference>
<dbReference type="Pfam" id="PF05838">
    <property type="entry name" value="Glyco_hydro_108"/>
    <property type="match status" value="1"/>
</dbReference>
<feature type="domain" description="Peptidoglycan binding" evidence="2">
    <location>
        <begin position="101"/>
        <end position="165"/>
    </location>
</feature>
<name>U7QJ10_9CYAN</name>
<protein>
    <submittedName>
        <fullName evidence="3">Glycosyl hydrolase 108 family protein</fullName>
    </submittedName>
</protein>
<sequence length="260" mass="29512">MTEKLNPFAIALQFTLKWEGGAGHPQDLGGIVQYGITQATFDTYLRRQGLPLKSVIDITAEELKQVYLEMYWKPSKADLMVLPLAIVHFDTAVNFSVRGSIEFLQEALGGLVIDGRMGPNSEAVLEQNNSLETAQRYCQARINYRYQRVQVNASQEIFLEGWLKRDRDLLSYISQLQENPETQTPTPSEPISGNCPTPEIVDKLEQAINLLQDVLDQLKESKVIAQRGREQGTALALRPGGFRRDLVCNLREHRIREQKR</sequence>
<dbReference type="InterPro" id="IPR008565">
    <property type="entry name" value="TtsA-like_GH18_dom"/>
</dbReference>
<dbReference type="EMBL" id="AUZM01000016">
    <property type="protein sequence ID" value="ERT07939.1"/>
    <property type="molecule type" value="Genomic_DNA"/>
</dbReference>
<feature type="domain" description="TtsA-like Glycoside hydrolase family 108" evidence="1">
    <location>
        <begin position="13"/>
        <end position="95"/>
    </location>
</feature>
<evidence type="ECO:0000313" key="3">
    <source>
        <dbReference type="EMBL" id="ERT07939.1"/>
    </source>
</evidence>
<dbReference type="AlphaFoldDB" id="U7QJ10"/>
<evidence type="ECO:0000313" key="4">
    <source>
        <dbReference type="Proteomes" id="UP000017127"/>
    </source>
</evidence>
<dbReference type="PATRIC" id="fig|1348334.3.peg.1991"/>
<dbReference type="InterPro" id="IPR018537">
    <property type="entry name" value="Peptidoglycan-bd_3"/>
</dbReference>
<proteinExistence type="predicted"/>
<comment type="caution">
    <text evidence="3">The sequence shown here is derived from an EMBL/GenBank/DDBJ whole genome shotgun (WGS) entry which is preliminary data.</text>
</comment>
<gene>
    <name evidence="3" type="ORF">M595_2046</name>
</gene>
<accession>U7QJ10</accession>
<keyword evidence="4" id="KW-1185">Reference proteome</keyword>
<dbReference type="Gene3D" id="1.20.141.10">
    <property type="entry name" value="Chitosanase, subunit A, domain 1"/>
    <property type="match status" value="1"/>
</dbReference>
<evidence type="ECO:0000259" key="2">
    <source>
        <dbReference type="Pfam" id="PF09374"/>
    </source>
</evidence>
<evidence type="ECO:0000259" key="1">
    <source>
        <dbReference type="Pfam" id="PF05838"/>
    </source>
</evidence>
<dbReference type="InterPro" id="IPR023346">
    <property type="entry name" value="Lysozyme-like_dom_sf"/>
</dbReference>
<organism evidence="3 4">
    <name type="scientific">Lyngbya aestuarii BL J</name>
    <dbReference type="NCBI Taxonomy" id="1348334"/>
    <lineage>
        <taxon>Bacteria</taxon>
        <taxon>Bacillati</taxon>
        <taxon>Cyanobacteriota</taxon>
        <taxon>Cyanophyceae</taxon>
        <taxon>Oscillatoriophycideae</taxon>
        <taxon>Oscillatoriales</taxon>
        <taxon>Microcoleaceae</taxon>
        <taxon>Lyngbya</taxon>
    </lineage>
</organism>
<keyword evidence="3" id="KW-0378">Hydrolase</keyword>
<dbReference type="SUPFAM" id="SSF53955">
    <property type="entry name" value="Lysozyme-like"/>
    <property type="match status" value="1"/>
</dbReference>